<keyword evidence="14" id="KW-0805">Transcription regulation</keyword>
<evidence type="ECO:0000259" key="24">
    <source>
        <dbReference type="PROSITE" id="PS50102"/>
    </source>
</evidence>
<feature type="compositionally biased region" description="Low complexity" evidence="23">
    <location>
        <begin position="374"/>
        <end position="389"/>
    </location>
</feature>
<evidence type="ECO:0000256" key="20">
    <source>
        <dbReference type="ARBA" id="ARBA00062124"/>
    </source>
</evidence>
<dbReference type="CDD" id="cd12281">
    <property type="entry name" value="RRM1_TatSF1_like"/>
    <property type="match status" value="1"/>
</dbReference>
<keyword evidence="7" id="KW-0507">mRNA processing</keyword>
<dbReference type="Gene3D" id="3.30.70.330">
    <property type="match status" value="2"/>
</dbReference>
<feature type="region of interest" description="Disordered" evidence="23">
    <location>
        <begin position="223"/>
        <end position="250"/>
    </location>
</feature>
<dbReference type="InterPro" id="IPR012677">
    <property type="entry name" value="Nucleotide-bd_a/b_plait_sf"/>
</dbReference>
<evidence type="ECO:0000256" key="6">
    <source>
        <dbReference type="ARBA" id="ARBA00022553"/>
    </source>
</evidence>
<feature type="domain" description="RRM" evidence="24">
    <location>
        <begin position="257"/>
        <end position="342"/>
    </location>
</feature>
<sequence length="474" mass="52795">MSGEPHGNKEFLEQLRLQELYGEKRGNVDDPNTYVDPEDGTVYDWDPDKRAWFPKITDDFLAVYQANYGFTENQEDKAAASSEAPGANTEEPQKPEKSDDPESNEKGEKRKKEGDPGWFDVEEDKNTNVYVSGLPLDITPEEFVEFMGKCGIIMRDPITEEYKVKLYKDREGNQKGDGLCCYLKKESVALALRLLDESEMRGYQLHVEAARFELKGTYDASKKKKKSKEYRKRLKQQQKQLDWRPEKKGENRKRHERVVIIRNMFHPSDFEEDPLVLNEYREDLRTECEKFGEVKKVIIFDRHPDGVASVAFKEPEHGDACILALNGRWFGGKQLSAALWDGATDYTVDETKREREERLKGWETFLDDGKGGKETSTAAAAGAAAQGEAPKSSGADAAPPPTEPAPPPTEPAAPTKASNGKGTAAATAPTPTPAQGPSGAAERQEADEESQDRAAESTDSSVAGSDEDDEEEDA</sequence>
<feature type="region of interest" description="Disordered" evidence="23">
    <location>
        <begin position="359"/>
        <end position="474"/>
    </location>
</feature>
<dbReference type="InterPro" id="IPR034392">
    <property type="entry name" value="TatSF1-like_RRM1"/>
</dbReference>
<dbReference type="InterPro" id="IPR000504">
    <property type="entry name" value="RRM_dom"/>
</dbReference>
<evidence type="ECO:0000256" key="2">
    <source>
        <dbReference type="ARBA" id="ARBA00004286"/>
    </source>
</evidence>
<dbReference type="SMART" id="SM00361">
    <property type="entry name" value="RRM_1"/>
    <property type="match status" value="1"/>
</dbReference>
<keyword evidence="19" id="KW-0539">Nucleus</keyword>
<evidence type="ECO:0000256" key="3">
    <source>
        <dbReference type="ARBA" id="ARBA00007747"/>
    </source>
</evidence>
<dbReference type="AlphaFoldDB" id="A0A6P3W702"/>
<feature type="compositionally biased region" description="Acidic residues" evidence="23">
    <location>
        <begin position="465"/>
        <end position="474"/>
    </location>
</feature>
<feature type="domain" description="RRM" evidence="24">
    <location>
        <begin position="127"/>
        <end position="212"/>
    </location>
</feature>
<evidence type="ECO:0000256" key="15">
    <source>
        <dbReference type="ARBA" id="ARBA00023159"/>
    </source>
</evidence>
<dbReference type="PANTHER" id="PTHR15608">
    <property type="entry name" value="SPLICING FACTOR U2AF-ASSOCIATED PROTEIN 2"/>
    <property type="match status" value="1"/>
</dbReference>
<dbReference type="GO" id="GO:0005684">
    <property type="term" value="C:U2-type spliceosomal complex"/>
    <property type="evidence" value="ECO:0007669"/>
    <property type="project" value="TreeGrafter"/>
</dbReference>
<keyword evidence="4" id="KW-0158">Chromosome</keyword>
<feature type="region of interest" description="Disordered" evidence="23">
    <location>
        <begin position="74"/>
        <end position="121"/>
    </location>
</feature>
<feature type="compositionally biased region" description="Basic residues" evidence="23">
    <location>
        <begin position="223"/>
        <end position="236"/>
    </location>
</feature>
<dbReference type="PROSITE" id="PS50102">
    <property type="entry name" value="RRM"/>
    <property type="match status" value="2"/>
</dbReference>
<reference evidence="26" key="1">
    <citation type="submission" date="2025-08" db="UniProtKB">
        <authorList>
            <consortium name="RefSeq"/>
        </authorList>
    </citation>
    <scope>IDENTIFICATION</scope>
</reference>
<evidence type="ECO:0000256" key="4">
    <source>
        <dbReference type="ARBA" id="ARBA00022454"/>
    </source>
</evidence>
<evidence type="ECO:0000256" key="11">
    <source>
        <dbReference type="ARBA" id="ARBA00022843"/>
    </source>
</evidence>
<dbReference type="FunFam" id="3.30.70.330:FF:000202">
    <property type="entry name" value="HIV Tat-specific factor 1"/>
    <property type="match status" value="1"/>
</dbReference>
<dbReference type="GO" id="GO:0006281">
    <property type="term" value="P:DNA repair"/>
    <property type="evidence" value="ECO:0007669"/>
    <property type="project" value="UniProtKB-KW"/>
</dbReference>
<feature type="compositionally biased region" description="Pro residues" evidence="23">
    <location>
        <begin position="398"/>
        <end position="411"/>
    </location>
</feature>
<feature type="compositionally biased region" description="Low complexity" evidence="23">
    <location>
        <begin position="412"/>
        <end position="441"/>
    </location>
</feature>
<keyword evidence="13" id="KW-0007">Acetylation</keyword>
<evidence type="ECO:0000256" key="19">
    <source>
        <dbReference type="ARBA" id="ARBA00023242"/>
    </source>
</evidence>
<evidence type="ECO:0000256" key="14">
    <source>
        <dbReference type="ARBA" id="ARBA00023015"/>
    </source>
</evidence>
<keyword evidence="16" id="KW-0804">Transcription</keyword>
<dbReference type="GO" id="GO:0003723">
    <property type="term" value="F:RNA binding"/>
    <property type="evidence" value="ECO:0007669"/>
    <property type="project" value="UniProtKB-UniRule"/>
</dbReference>
<accession>A0A6P3W702</accession>
<evidence type="ECO:0000256" key="5">
    <source>
        <dbReference type="ARBA" id="ARBA00022499"/>
    </source>
</evidence>
<dbReference type="RefSeq" id="XP_012691276.1">
    <property type="nucleotide sequence ID" value="XM_012835822.3"/>
</dbReference>
<dbReference type="SUPFAM" id="SSF54928">
    <property type="entry name" value="RNA-binding domain, RBD"/>
    <property type="match status" value="1"/>
</dbReference>
<evidence type="ECO:0000256" key="13">
    <source>
        <dbReference type="ARBA" id="ARBA00022990"/>
    </source>
</evidence>
<feature type="compositionally biased region" description="Basic and acidic residues" evidence="23">
    <location>
        <begin position="91"/>
        <end position="115"/>
    </location>
</feature>
<dbReference type="CDD" id="cd12282">
    <property type="entry name" value="RRM2_TatSF1_like"/>
    <property type="match status" value="1"/>
</dbReference>
<dbReference type="GO" id="GO:0000398">
    <property type="term" value="P:mRNA splicing, via spliceosome"/>
    <property type="evidence" value="ECO:0007669"/>
    <property type="project" value="InterPro"/>
</dbReference>
<organism evidence="25 26">
    <name type="scientific">Clupea harengus</name>
    <name type="common">Atlantic herring</name>
    <dbReference type="NCBI Taxonomy" id="7950"/>
    <lineage>
        <taxon>Eukaryota</taxon>
        <taxon>Metazoa</taxon>
        <taxon>Chordata</taxon>
        <taxon>Craniata</taxon>
        <taxon>Vertebrata</taxon>
        <taxon>Euteleostomi</taxon>
        <taxon>Actinopterygii</taxon>
        <taxon>Neopterygii</taxon>
        <taxon>Teleostei</taxon>
        <taxon>Clupei</taxon>
        <taxon>Clupeiformes</taxon>
        <taxon>Clupeoidei</taxon>
        <taxon>Clupeidae</taxon>
        <taxon>Clupea</taxon>
    </lineage>
</organism>
<evidence type="ECO:0000256" key="9">
    <source>
        <dbReference type="ARBA" id="ARBA00022737"/>
    </source>
</evidence>
<keyword evidence="10" id="KW-0227">DNA damage</keyword>
<feature type="compositionally biased region" description="Basic and acidic residues" evidence="23">
    <location>
        <begin position="359"/>
        <end position="373"/>
    </location>
</feature>
<gene>
    <name evidence="26" type="primary">htatsf1</name>
</gene>
<evidence type="ECO:0000256" key="22">
    <source>
        <dbReference type="PROSITE-ProRule" id="PRU00176"/>
    </source>
</evidence>
<proteinExistence type="inferred from homology"/>
<keyword evidence="5" id="KW-1017">Isopeptide bond</keyword>
<dbReference type="PANTHER" id="PTHR15608:SF0">
    <property type="entry name" value="HIV TAT-SPECIFIC FACTOR 1"/>
    <property type="match status" value="1"/>
</dbReference>
<evidence type="ECO:0000256" key="21">
    <source>
        <dbReference type="ARBA" id="ARBA00073773"/>
    </source>
</evidence>
<evidence type="ECO:0000256" key="7">
    <source>
        <dbReference type="ARBA" id="ARBA00022664"/>
    </source>
</evidence>
<evidence type="ECO:0000313" key="26">
    <source>
        <dbReference type="RefSeq" id="XP_012691276.1"/>
    </source>
</evidence>
<evidence type="ECO:0000256" key="16">
    <source>
        <dbReference type="ARBA" id="ARBA00023163"/>
    </source>
</evidence>
<keyword evidence="12 22" id="KW-0694">RNA-binding</keyword>
<evidence type="ECO:0000313" key="25">
    <source>
        <dbReference type="Proteomes" id="UP000515152"/>
    </source>
</evidence>
<dbReference type="InterPro" id="IPR003954">
    <property type="entry name" value="RRM_euk-type"/>
</dbReference>
<comment type="similarity">
    <text evidence="3">Belongs to the HTATSF1 family.</text>
</comment>
<dbReference type="GO" id="GO:0005694">
    <property type="term" value="C:chromosome"/>
    <property type="evidence" value="ECO:0007669"/>
    <property type="project" value="UniProtKB-SubCell"/>
</dbReference>
<evidence type="ECO:0000256" key="12">
    <source>
        <dbReference type="ARBA" id="ARBA00022884"/>
    </source>
</evidence>
<evidence type="ECO:0000256" key="18">
    <source>
        <dbReference type="ARBA" id="ARBA00023204"/>
    </source>
</evidence>
<keyword evidence="11" id="KW-0832">Ubl conjugation</keyword>
<keyword evidence="8" id="KW-0747">Spliceosome</keyword>
<feature type="region of interest" description="Disordered" evidence="23">
    <location>
        <begin position="22"/>
        <end position="48"/>
    </location>
</feature>
<dbReference type="GeneID" id="105907471"/>
<dbReference type="CTD" id="27336"/>
<evidence type="ECO:0000256" key="10">
    <source>
        <dbReference type="ARBA" id="ARBA00022763"/>
    </source>
</evidence>
<keyword evidence="6" id="KW-0597">Phosphoprotein</keyword>
<dbReference type="GO" id="GO:0005686">
    <property type="term" value="C:U2 snRNP"/>
    <property type="evidence" value="ECO:0007669"/>
    <property type="project" value="TreeGrafter"/>
</dbReference>
<dbReference type="FunFam" id="3.30.70.330:FF:000105">
    <property type="entry name" value="HIV Tat-specific factor 1 homolog"/>
    <property type="match status" value="1"/>
</dbReference>
<dbReference type="KEGG" id="char:105907471"/>
<name>A0A6P3W702_CLUHA</name>
<keyword evidence="15" id="KW-0010">Activator</keyword>
<keyword evidence="9" id="KW-0677">Repeat</keyword>
<comment type="subcellular location">
    <subcellularLocation>
        <location evidence="2">Chromosome</location>
    </subcellularLocation>
    <subcellularLocation>
        <location evidence="1">Nucleus</location>
    </subcellularLocation>
</comment>
<comment type="subunit">
    <text evidence="20">Component of the 17S U2 SnRNP complex, a ribonucleoprotein complex that contains small nuclear RNA (snRNA) U2 and a number of specific proteins. Within the 17S U2 SnRNP complex, interacts (via UHM region) directly with SF3B1. Component of a complex which is at least composed of HTATSF1/Tat-SF1, the P-TEFb complex components CDK9 and CCNT1, RNA polymerase II, SUPT5H, and NCL/nucleolin. Interacts with GTF2F2/RAP30 and POLR2A. Interacts with TCERG1/CA150. Interacts with (poly-ADP-ribosylated) RPA1; promoting HTATSF1 recruitment to DNA damage sites. Interacts (when phosphorylated) with TOPBP1; promoting recruitment of TOPBP1 to DNA damage sites during S-phase.</text>
</comment>
<dbReference type="OrthoDB" id="10258585at2759"/>
<dbReference type="InterPro" id="IPR035979">
    <property type="entry name" value="RBD_domain_sf"/>
</dbReference>
<evidence type="ECO:0000256" key="17">
    <source>
        <dbReference type="ARBA" id="ARBA00023187"/>
    </source>
</evidence>
<keyword evidence="18" id="KW-0234">DNA repair</keyword>
<dbReference type="Proteomes" id="UP000515152">
    <property type="component" value="Chromosome 8"/>
</dbReference>
<dbReference type="SMART" id="SM00360">
    <property type="entry name" value="RRM"/>
    <property type="match status" value="2"/>
</dbReference>
<evidence type="ECO:0000256" key="23">
    <source>
        <dbReference type="SAM" id="MobiDB-lite"/>
    </source>
</evidence>
<keyword evidence="17" id="KW-0508">mRNA splicing</keyword>
<dbReference type="Pfam" id="PF00076">
    <property type="entry name" value="RRM_1"/>
    <property type="match status" value="2"/>
</dbReference>
<evidence type="ECO:0000256" key="1">
    <source>
        <dbReference type="ARBA" id="ARBA00004123"/>
    </source>
</evidence>
<dbReference type="InterPro" id="IPR034393">
    <property type="entry name" value="TatSF1-like"/>
</dbReference>
<evidence type="ECO:0000256" key="8">
    <source>
        <dbReference type="ARBA" id="ARBA00022728"/>
    </source>
</evidence>
<keyword evidence="25" id="KW-1185">Reference proteome</keyword>
<protein>
    <recommendedName>
        <fullName evidence="21">17S U2 SnRNP complex component HTATSF1</fullName>
    </recommendedName>
</protein>